<evidence type="ECO:0000313" key="1">
    <source>
        <dbReference type="EMBL" id="KAF7425593.1"/>
    </source>
</evidence>
<accession>A0A834UAC3</accession>
<organism evidence="1 2">
    <name type="scientific">Vespula pensylvanica</name>
    <name type="common">Western yellow jacket</name>
    <name type="synonym">Wasp</name>
    <dbReference type="NCBI Taxonomy" id="30213"/>
    <lineage>
        <taxon>Eukaryota</taxon>
        <taxon>Metazoa</taxon>
        <taxon>Ecdysozoa</taxon>
        <taxon>Arthropoda</taxon>
        <taxon>Hexapoda</taxon>
        <taxon>Insecta</taxon>
        <taxon>Pterygota</taxon>
        <taxon>Neoptera</taxon>
        <taxon>Endopterygota</taxon>
        <taxon>Hymenoptera</taxon>
        <taxon>Apocrita</taxon>
        <taxon>Aculeata</taxon>
        <taxon>Vespoidea</taxon>
        <taxon>Vespidae</taxon>
        <taxon>Vespinae</taxon>
        <taxon>Vespula</taxon>
    </lineage>
</organism>
<keyword evidence="2" id="KW-1185">Reference proteome</keyword>
<proteinExistence type="predicted"/>
<sequence>MRVFPICFKQDQSVDEMQTKARNPTNERIAPLTNVSISEINPGNARTNVTAGSSSNTIHEYILKHVSLCLLAPGTKWLETNIQRIPRRKFSSSILFPSSSDFIGTKVRKHEEIPSGLTQASLATKTFEPSLAPVPSSLNPMG</sequence>
<protein>
    <submittedName>
        <fullName evidence="1">Uncharacterized protein</fullName>
    </submittedName>
</protein>
<dbReference type="AlphaFoldDB" id="A0A834UAC3"/>
<reference evidence="1" key="1">
    <citation type="journal article" date="2020" name="G3 (Bethesda)">
        <title>High-Quality Assemblies for Three Invasive Social Wasps from the &lt;i&gt;Vespula&lt;/i&gt; Genus.</title>
        <authorList>
            <person name="Harrop T.W.R."/>
            <person name="Guhlin J."/>
            <person name="McLaughlin G.M."/>
            <person name="Permina E."/>
            <person name="Stockwell P."/>
            <person name="Gilligan J."/>
            <person name="Le Lec M.F."/>
            <person name="Gruber M.A.M."/>
            <person name="Quinn O."/>
            <person name="Lovegrove M."/>
            <person name="Duncan E.J."/>
            <person name="Remnant E.J."/>
            <person name="Van Eeckhoven J."/>
            <person name="Graham B."/>
            <person name="Knapp R.A."/>
            <person name="Langford K.W."/>
            <person name="Kronenberg Z."/>
            <person name="Press M.O."/>
            <person name="Eacker S.M."/>
            <person name="Wilson-Rankin E.E."/>
            <person name="Purcell J."/>
            <person name="Lester P.J."/>
            <person name="Dearden P.K."/>
        </authorList>
    </citation>
    <scope>NUCLEOTIDE SEQUENCE</scope>
    <source>
        <strain evidence="1">Volc-1</strain>
    </source>
</reference>
<dbReference type="EMBL" id="JACSDY010000006">
    <property type="protein sequence ID" value="KAF7425593.1"/>
    <property type="molecule type" value="Genomic_DNA"/>
</dbReference>
<name>A0A834UAC3_VESPE</name>
<gene>
    <name evidence="1" type="ORF">H0235_008031</name>
</gene>
<dbReference type="Proteomes" id="UP000600918">
    <property type="component" value="Unassembled WGS sequence"/>
</dbReference>
<evidence type="ECO:0000313" key="2">
    <source>
        <dbReference type="Proteomes" id="UP000600918"/>
    </source>
</evidence>
<comment type="caution">
    <text evidence="1">The sequence shown here is derived from an EMBL/GenBank/DDBJ whole genome shotgun (WGS) entry which is preliminary data.</text>
</comment>